<feature type="region of interest" description="Disordered" evidence="3">
    <location>
        <begin position="289"/>
        <end position="320"/>
    </location>
</feature>
<dbReference type="OrthoDB" id="73680at2759"/>
<feature type="compositionally biased region" description="Basic and acidic residues" evidence="3">
    <location>
        <begin position="294"/>
        <end position="304"/>
    </location>
</feature>
<accession>A0A9P0AYR9</accession>
<keyword evidence="6" id="KW-1185">Reference proteome</keyword>
<feature type="compositionally biased region" description="Basic and acidic residues" evidence="3">
    <location>
        <begin position="374"/>
        <end position="387"/>
    </location>
</feature>
<name>A0A9P0AYR9_BRAAE</name>
<evidence type="ECO:0000313" key="6">
    <source>
        <dbReference type="Proteomes" id="UP001154078"/>
    </source>
</evidence>
<dbReference type="Proteomes" id="UP001154078">
    <property type="component" value="Chromosome 3"/>
</dbReference>
<dbReference type="CDD" id="cd11874">
    <property type="entry name" value="SH3_CD2AP-like_2"/>
    <property type="match status" value="1"/>
</dbReference>
<feature type="domain" description="SH3" evidence="4">
    <location>
        <begin position="156"/>
        <end position="217"/>
    </location>
</feature>
<dbReference type="PROSITE" id="PS50002">
    <property type="entry name" value="SH3"/>
    <property type="match status" value="3"/>
</dbReference>
<dbReference type="SUPFAM" id="SSF50044">
    <property type="entry name" value="SH3-domain"/>
    <property type="match status" value="3"/>
</dbReference>
<evidence type="ECO:0000313" key="5">
    <source>
        <dbReference type="EMBL" id="CAH0552731.1"/>
    </source>
</evidence>
<gene>
    <name evidence="5" type="ORF">MELIAE_LOCUS4893</name>
</gene>
<proteinExistence type="predicted"/>
<feature type="domain" description="SH3" evidence="4">
    <location>
        <begin position="1"/>
        <end position="58"/>
    </location>
</feature>
<feature type="compositionally biased region" description="Basic and acidic residues" evidence="3">
    <location>
        <begin position="424"/>
        <end position="439"/>
    </location>
</feature>
<evidence type="ECO:0000256" key="1">
    <source>
        <dbReference type="ARBA" id="ARBA00022443"/>
    </source>
</evidence>
<dbReference type="Pfam" id="PF14604">
    <property type="entry name" value="SH3_9"/>
    <property type="match status" value="1"/>
</dbReference>
<feature type="domain" description="SH3" evidence="4">
    <location>
        <begin position="71"/>
        <end position="130"/>
    </location>
</feature>
<sequence length="565" mass="63025">MVEVLVEHDYVAKEYDELTIKKGDIIKDVAKKQGGWWEGVLNDKKGMFPDNFVKVLSPAPQVVLRNKADVNRIRTCRVVFSYNQDHEDELTLKVGDVIKILGEEEEGWWRGFLDGKEGVFPSNFVEEIKTPSSINSTGSKENLVAKNESDTVSKASGKLICVVKYSYTALNEDELSLEEGDKVTVLSKNLEDPGWWKGEINGKVGVFPDNFVEIISDEAKPTPPLAAKPNHATTVTSVASQRKSIESKNETAKSPPVPSKKPLISIKKSPSGGILQDLKKKLADVVDGASGSKSKTESHSEVKENNNNNNNINNNEAFDQVERKPLLVDVRANRAKAPGRRPPSTILKPSDFDLNGAPPDEALENGTETLEDPPELRPKVREWEKHKAPWLNEMKQHQAKRTSTSPGPDRKLKVTTAPEVENEIDPKSPPEVELRKLPTEKPSPTETVKKPEKPSALSQAIKPKPAVPITNRYSLQNSTPKEIPPKPKTSPITSQDKFLVDNEPASHKQYSLLLERVKKLEMQLEKQCSAHSKAIEDLQSKLKIEVEMRIMLQEKVEKLLQNIQV</sequence>
<dbReference type="CDD" id="cd11873">
    <property type="entry name" value="SH3_CD2AP-like_1"/>
    <property type="match status" value="1"/>
</dbReference>
<dbReference type="EMBL" id="OV121134">
    <property type="protein sequence ID" value="CAH0552731.1"/>
    <property type="molecule type" value="Genomic_DNA"/>
</dbReference>
<dbReference type="InterPro" id="IPR050384">
    <property type="entry name" value="Endophilin_SH3RF"/>
</dbReference>
<dbReference type="CDD" id="cd11875">
    <property type="entry name" value="SH3_CD2AP-like_3"/>
    <property type="match status" value="1"/>
</dbReference>
<dbReference type="Gene3D" id="2.30.30.40">
    <property type="entry name" value="SH3 Domains"/>
    <property type="match status" value="3"/>
</dbReference>
<dbReference type="Pfam" id="PF00018">
    <property type="entry name" value="SH3_1"/>
    <property type="match status" value="1"/>
</dbReference>
<dbReference type="Pfam" id="PF07653">
    <property type="entry name" value="SH3_2"/>
    <property type="match status" value="1"/>
</dbReference>
<dbReference type="SMART" id="SM00326">
    <property type="entry name" value="SH3"/>
    <property type="match status" value="3"/>
</dbReference>
<dbReference type="PANTHER" id="PTHR14167">
    <property type="entry name" value="SH3 DOMAIN-CONTAINING"/>
    <property type="match status" value="1"/>
</dbReference>
<dbReference type="AlphaFoldDB" id="A0A9P0AYR9"/>
<dbReference type="InterPro" id="IPR036028">
    <property type="entry name" value="SH3-like_dom_sf"/>
</dbReference>
<reference evidence="5" key="1">
    <citation type="submission" date="2021-12" db="EMBL/GenBank/DDBJ databases">
        <authorList>
            <person name="King R."/>
        </authorList>
    </citation>
    <scope>NUCLEOTIDE SEQUENCE</scope>
</reference>
<organism evidence="5 6">
    <name type="scientific">Brassicogethes aeneus</name>
    <name type="common">Rape pollen beetle</name>
    <name type="synonym">Meligethes aeneus</name>
    <dbReference type="NCBI Taxonomy" id="1431903"/>
    <lineage>
        <taxon>Eukaryota</taxon>
        <taxon>Metazoa</taxon>
        <taxon>Ecdysozoa</taxon>
        <taxon>Arthropoda</taxon>
        <taxon>Hexapoda</taxon>
        <taxon>Insecta</taxon>
        <taxon>Pterygota</taxon>
        <taxon>Neoptera</taxon>
        <taxon>Endopterygota</taxon>
        <taxon>Coleoptera</taxon>
        <taxon>Polyphaga</taxon>
        <taxon>Cucujiformia</taxon>
        <taxon>Nitidulidae</taxon>
        <taxon>Meligethinae</taxon>
        <taxon>Brassicogethes</taxon>
    </lineage>
</organism>
<evidence type="ECO:0000256" key="3">
    <source>
        <dbReference type="SAM" id="MobiDB-lite"/>
    </source>
</evidence>
<feature type="compositionally biased region" description="Low complexity" evidence="3">
    <location>
        <begin position="260"/>
        <end position="271"/>
    </location>
</feature>
<evidence type="ECO:0000256" key="2">
    <source>
        <dbReference type="PROSITE-ProRule" id="PRU00192"/>
    </source>
</evidence>
<feature type="region of interest" description="Disordered" evidence="3">
    <location>
        <begin position="220"/>
        <end position="271"/>
    </location>
</feature>
<dbReference type="PANTHER" id="PTHR14167:SF116">
    <property type="entry name" value="CAP, ISOFORM AC"/>
    <property type="match status" value="1"/>
</dbReference>
<protein>
    <recommendedName>
        <fullName evidence="4">SH3 domain-containing protein</fullName>
    </recommendedName>
</protein>
<feature type="compositionally biased region" description="Low complexity" evidence="3">
    <location>
        <begin position="305"/>
        <end position="315"/>
    </location>
</feature>
<keyword evidence="1 2" id="KW-0728">SH3 domain</keyword>
<evidence type="ECO:0000259" key="4">
    <source>
        <dbReference type="PROSITE" id="PS50002"/>
    </source>
</evidence>
<feature type="compositionally biased region" description="Polar residues" evidence="3">
    <location>
        <begin position="471"/>
        <end position="480"/>
    </location>
</feature>
<dbReference type="PRINTS" id="PR00499">
    <property type="entry name" value="P67PHOX"/>
</dbReference>
<feature type="compositionally biased region" description="Polar residues" evidence="3">
    <location>
        <begin position="231"/>
        <end position="242"/>
    </location>
</feature>
<dbReference type="GO" id="GO:0016192">
    <property type="term" value="P:vesicle-mediated transport"/>
    <property type="evidence" value="ECO:0007669"/>
    <property type="project" value="UniProtKB-ARBA"/>
</dbReference>
<feature type="region of interest" description="Disordered" evidence="3">
    <location>
        <begin position="333"/>
        <end position="494"/>
    </location>
</feature>
<dbReference type="PRINTS" id="PR00452">
    <property type="entry name" value="SH3DOMAIN"/>
</dbReference>
<dbReference type="FunFam" id="2.30.30.40:FF:000072">
    <property type="entry name" value="Unconventional Myosin IB"/>
    <property type="match status" value="1"/>
</dbReference>
<dbReference type="InterPro" id="IPR001452">
    <property type="entry name" value="SH3_domain"/>
</dbReference>